<dbReference type="Proteomes" id="UP001189624">
    <property type="component" value="Chromosome 2"/>
</dbReference>
<keyword evidence="6" id="KW-1133">Transmembrane helix</keyword>
<dbReference type="FunFam" id="3.80.10.10:FF:000129">
    <property type="entry name" value="Leucine-rich repeat receptor-like kinase"/>
    <property type="match status" value="1"/>
</dbReference>
<evidence type="ECO:0000256" key="2">
    <source>
        <dbReference type="ARBA" id="ARBA00022614"/>
    </source>
</evidence>
<accession>A0AA86VCN9</accession>
<keyword evidence="4 8" id="KW-0732">Signal</keyword>
<evidence type="ECO:0000256" key="7">
    <source>
        <dbReference type="ARBA" id="ARBA00023136"/>
    </source>
</evidence>
<dbReference type="Pfam" id="PF00560">
    <property type="entry name" value="LRR_1"/>
    <property type="match status" value="2"/>
</dbReference>
<keyword evidence="7" id="KW-0472">Membrane</keyword>
<reference evidence="10" key="1">
    <citation type="submission" date="2023-10" db="EMBL/GenBank/DDBJ databases">
        <authorList>
            <person name="Domelevo Entfellner J.-B."/>
        </authorList>
    </citation>
    <scope>NUCLEOTIDE SEQUENCE</scope>
</reference>
<name>A0AA86VCN9_9FABA</name>
<keyword evidence="5" id="KW-0677">Repeat</keyword>
<feature type="chain" id="PRO_5041653889" description="Leucine-rich repeat-containing N-terminal plant-type domain-containing protein" evidence="8">
    <location>
        <begin position="24"/>
        <end position="119"/>
    </location>
</feature>
<evidence type="ECO:0000256" key="1">
    <source>
        <dbReference type="ARBA" id="ARBA00004167"/>
    </source>
</evidence>
<dbReference type="InterPro" id="IPR001611">
    <property type="entry name" value="Leu-rich_rpt"/>
</dbReference>
<evidence type="ECO:0000256" key="3">
    <source>
        <dbReference type="ARBA" id="ARBA00022692"/>
    </source>
</evidence>
<feature type="signal peptide" evidence="8">
    <location>
        <begin position="1"/>
        <end position="23"/>
    </location>
</feature>
<dbReference type="Gramene" id="rna-AYBTSS11_LOCUS5643">
    <property type="protein sequence ID" value="CAJ1932136.1"/>
    <property type="gene ID" value="gene-AYBTSS11_LOCUS5643"/>
</dbReference>
<dbReference type="SUPFAM" id="SSF52058">
    <property type="entry name" value="L domain-like"/>
    <property type="match status" value="1"/>
</dbReference>
<sequence length="119" mass="12915">MEKRGDVALCCLALFFFWTSVAGLLSPKGVNSEVQALMSIKNALVDPYSVLGNWDGDAVDPCNWAMVTCSSDHLVTALLLQDNNITGPIPYEIGRLQKLQTLDLSDNVFTGQLPDSLPT</sequence>
<feature type="domain" description="Leucine-rich repeat-containing N-terminal plant-type" evidence="9">
    <location>
        <begin position="31"/>
        <end position="70"/>
    </location>
</feature>
<evidence type="ECO:0000313" key="11">
    <source>
        <dbReference type="Proteomes" id="UP001189624"/>
    </source>
</evidence>
<dbReference type="Gene3D" id="3.80.10.10">
    <property type="entry name" value="Ribonuclease Inhibitor"/>
    <property type="match status" value="1"/>
</dbReference>
<evidence type="ECO:0000256" key="8">
    <source>
        <dbReference type="SAM" id="SignalP"/>
    </source>
</evidence>
<protein>
    <recommendedName>
        <fullName evidence="9">Leucine-rich repeat-containing N-terminal plant-type domain-containing protein</fullName>
    </recommendedName>
</protein>
<dbReference type="InterPro" id="IPR032675">
    <property type="entry name" value="LRR_dom_sf"/>
</dbReference>
<gene>
    <name evidence="10" type="ORF">AYBTSS11_LOCUS5643</name>
</gene>
<dbReference type="AlphaFoldDB" id="A0AA86VCN9"/>
<dbReference type="PANTHER" id="PTHR47988">
    <property type="entry name" value="SOMATIC EMBRYOGENESIS RECEPTOR KINASE 1"/>
    <property type="match status" value="1"/>
</dbReference>
<dbReference type="InterPro" id="IPR013210">
    <property type="entry name" value="LRR_N_plant-typ"/>
</dbReference>
<keyword evidence="3" id="KW-0812">Transmembrane</keyword>
<evidence type="ECO:0000256" key="6">
    <source>
        <dbReference type="ARBA" id="ARBA00022989"/>
    </source>
</evidence>
<dbReference type="GO" id="GO:0016020">
    <property type="term" value="C:membrane"/>
    <property type="evidence" value="ECO:0007669"/>
    <property type="project" value="UniProtKB-SubCell"/>
</dbReference>
<dbReference type="EMBL" id="OY731399">
    <property type="protein sequence ID" value="CAJ1932136.1"/>
    <property type="molecule type" value="Genomic_DNA"/>
</dbReference>
<proteinExistence type="predicted"/>
<evidence type="ECO:0000256" key="4">
    <source>
        <dbReference type="ARBA" id="ARBA00022729"/>
    </source>
</evidence>
<evidence type="ECO:0000256" key="5">
    <source>
        <dbReference type="ARBA" id="ARBA00022737"/>
    </source>
</evidence>
<evidence type="ECO:0000259" key="9">
    <source>
        <dbReference type="Pfam" id="PF08263"/>
    </source>
</evidence>
<keyword evidence="11" id="KW-1185">Reference proteome</keyword>
<evidence type="ECO:0000313" key="10">
    <source>
        <dbReference type="EMBL" id="CAJ1932136.1"/>
    </source>
</evidence>
<dbReference type="Pfam" id="PF08263">
    <property type="entry name" value="LRRNT_2"/>
    <property type="match status" value="1"/>
</dbReference>
<comment type="subcellular location">
    <subcellularLocation>
        <location evidence="1">Membrane</location>
        <topology evidence="1">Single-pass membrane protein</topology>
    </subcellularLocation>
</comment>
<organism evidence="10 11">
    <name type="scientific">Sphenostylis stenocarpa</name>
    <dbReference type="NCBI Taxonomy" id="92480"/>
    <lineage>
        <taxon>Eukaryota</taxon>
        <taxon>Viridiplantae</taxon>
        <taxon>Streptophyta</taxon>
        <taxon>Embryophyta</taxon>
        <taxon>Tracheophyta</taxon>
        <taxon>Spermatophyta</taxon>
        <taxon>Magnoliopsida</taxon>
        <taxon>eudicotyledons</taxon>
        <taxon>Gunneridae</taxon>
        <taxon>Pentapetalae</taxon>
        <taxon>rosids</taxon>
        <taxon>fabids</taxon>
        <taxon>Fabales</taxon>
        <taxon>Fabaceae</taxon>
        <taxon>Papilionoideae</taxon>
        <taxon>50 kb inversion clade</taxon>
        <taxon>NPAAA clade</taxon>
        <taxon>indigoferoid/millettioid clade</taxon>
        <taxon>Phaseoleae</taxon>
        <taxon>Sphenostylis</taxon>
    </lineage>
</organism>
<keyword evidence="2" id="KW-0433">Leucine-rich repeat</keyword>